<organism evidence="1">
    <name type="scientific">Paenibacillus polymyxa</name>
    <name type="common">Bacillus polymyxa</name>
    <dbReference type="NCBI Taxonomy" id="1406"/>
    <lineage>
        <taxon>Bacteria</taxon>
        <taxon>Bacillati</taxon>
        <taxon>Bacillota</taxon>
        <taxon>Bacilli</taxon>
        <taxon>Bacillales</taxon>
        <taxon>Paenibacillaceae</taxon>
        <taxon>Paenibacillus</taxon>
    </lineage>
</organism>
<protein>
    <submittedName>
        <fullName evidence="1">Uncharacterized protein</fullName>
    </submittedName>
</protein>
<dbReference type="AlphaFoldDB" id="A0AAE9PYU5"/>
<proteinExistence type="predicted"/>
<sequence>MGSNPATPILSKCPADAANASAGRFFEYYIPYRSMYLLGCDELVVCNQRMYLWSI</sequence>
<dbReference type="EMBL" id="CP097770">
    <property type="protein sequence ID" value="UZP76519.1"/>
    <property type="molecule type" value="Genomic_DNA"/>
</dbReference>
<accession>A0AAE9PYU5</accession>
<gene>
    <name evidence="1" type="ORF">MF626_05880</name>
</gene>
<reference evidence="1" key="1">
    <citation type="submission" date="2022-11" db="EMBL/GenBank/DDBJ databases">
        <authorList>
            <person name="Vasilchenko N.G."/>
            <person name="Prazdnova E.V."/>
            <person name="Gorovtsov A.V."/>
            <person name="Chistyakov V.A."/>
            <person name="Pak M.L."/>
        </authorList>
    </citation>
    <scope>NUCLEOTIDE SEQUENCE</scope>
    <source>
        <strain evidence="1">R 4.5</strain>
    </source>
</reference>
<evidence type="ECO:0000313" key="1">
    <source>
        <dbReference type="EMBL" id="UZP76519.1"/>
    </source>
</evidence>
<name>A0AAE9PYU5_PAEPO</name>